<reference evidence="1" key="1">
    <citation type="submission" date="2015-10" db="EMBL/GenBank/DDBJ databases">
        <authorList>
            <person name="Gilbert D.G."/>
        </authorList>
    </citation>
    <scope>NUCLEOTIDE SEQUENCE</scope>
</reference>
<dbReference type="EMBL" id="CZQD01000004">
    <property type="protein sequence ID" value="CUS55625.1"/>
    <property type="molecule type" value="Genomic_DNA"/>
</dbReference>
<sequence length="38" mass="4140">MLLWGGLFAHKFAVAPRPSVIELCAKPIKALFLKGKTS</sequence>
<accession>A0A160TW30</accession>
<name>A0A160TW30_9ZZZZ</name>
<dbReference type="AlphaFoldDB" id="A0A160TW30"/>
<organism evidence="1">
    <name type="scientific">hydrothermal vent metagenome</name>
    <dbReference type="NCBI Taxonomy" id="652676"/>
    <lineage>
        <taxon>unclassified sequences</taxon>
        <taxon>metagenomes</taxon>
        <taxon>ecological metagenomes</taxon>
    </lineage>
</organism>
<gene>
    <name evidence="1" type="ORF">MGWOODY_Hyp947</name>
</gene>
<protein>
    <submittedName>
        <fullName evidence="1">Uncharacterized protein</fullName>
    </submittedName>
</protein>
<evidence type="ECO:0000313" key="1">
    <source>
        <dbReference type="EMBL" id="CUS55625.1"/>
    </source>
</evidence>
<proteinExistence type="predicted"/>